<feature type="compositionally biased region" description="Basic and acidic residues" evidence="1">
    <location>
        <begin position="50"/>
        <end position="64"/>
    </location>
</feature>
<dbReference type="GO" id="GO:0005737">
    <property type="term" value="C:cytoplasm"/>
    <property type="evidence" value="ECO:0007669"/>
    <property type="project" value="TreeGrafter"/>
</dbReference>
<accession>L8GQC5</accession>
<feature type="domain" description="Clu" evidence="2">
    <location>
        <begin position="411"/>
        <end position="658"/>
    </location>
</feature>
<dbReference type="Proteomes" id="UP000011083">
    <property type="component" value="Unassembled WGS sequence"/>
</dbReference>
<dbReference type="PROSITE" id="PS51823">
    <property type="entry name" value="CLU"/>
    <property type="match status" value="1"/>
</dbReference>
<feature type="compositionally biased region" description="Basic and acidic residues" evidence="1">
    <location>
        <begin position="1487"/>
        <end position="1501"/>
    </location>
</feature>
<dbReference type="InterPro" id="IPR027523">
    <property type="entry name" value="CLU_prot"/>
</dbReference>
<evidence type="ECO:0000259" key="2">
    <source>
        <dbReference type="PROSITE" id="PS51823"/>
    </source>
</evidence>
<dbReference type="Gene3D" id="3.80.10.10">
    <property type="entry name" value="Ribonuclease Inhibitor"/>
    <property type="match status" value="2"/>
</dbReference>
<reference evidence="3 4" key="1">
    <citation type="journal article" date="2013" name="Genome Biol.">
        <title>Genome of Acanthamoeba castellanii highlights extensive lateral gene transfer and early evolution of tyrosine kinase signaling.</title>
        <authorList>
            <person name="Clarke M."/>
            <person name="Lohan A.J."/>
            <person name="Liu B."/>
            <person name="Lagkouvardos I."/>
            <person name="Roy S."/>
            <person name="Zafar N."/>
            <person name="Bertelli C."/>
            <person name="Schilde C."/>
            <person name="Kianianmomeni A."/>
            <person name="Burglin T.R."/>
            <person name="Frech C."/>
            <person name="Turcotte B."/>
            <person name="Kopec K.O."/>
            <person name="Synnott J.M."/>
            <person name="Choo C."/>
            <person name="Paponov I."/>
            <person name="Finkler A."/>
            <person name="Soon Heng Tan C."/>
            <person name="Hutchins A.P."/>
            <person name="Weinmeier T."/>
            <person name="Rattei T."/>
            <person name="Chu J.S."/>
            <person name="Gimenez G."/>
            <person name="Irimia M."/>
            <person name="Rigden D.J."/>
            <person name="Fitzpatrick D.A."/>
            <person name="Lorenzo-Morales J."/>
            <person name="Bateman A."/>
            <person name="Chiu C.H."/>
            <person name="Tang P."/>
            <person name="Hegemann P."/>
            <person name="Fromm H."/>
            <person name="Raoult D."/>
            <person name="Greub G."/>
            <person name="Miranda-Saavedra D."/>
            <person name="Chen N."/>
            <person name="Nash P."/>
            <person name="Ginger M.L."/>
            <person name="Horn M."/>
            <person name="Schaap P."/>
            <person name="Caler L."/>
            <person name="Loftus B."/>
        </authorList>
    </citation>
    <scope>NUCLEOTIDE SEQUENCE [LARGE SCALE GENOMIC DNA]</scope>
    <source>
        <strain evidence="3 4">Neff</strain>
    </source>
</reference>
<feature type="compositionally biased region" description="Acidic residues" evidence="1">
    <location>
        <begin position="1502"/>
        <end position="1522"/>
    </location>
</feature>
<dbReference type="PANTHER" id="PTHR12601:SF6">
    <property type="entry name" value="CLUSTERED MITOCHONDRIA PROTEIN HOMOLOG"/>
    <property type="match status" value="1"/>
</dbReference>
<feature type="region of interest" description="Disordered" evidence="1">
    <location>
        <begin position="22"/>
        <end position="156"/>
    </location>
</feature>
<evidence type="ECO:0000313" key="4">
    <source>
        <dbReference type="Proteomes" id="UP000011083"/>
    </source>
</evidence>
<name>L8GQC5_ACACF</name>
<organism evidence="3 4">
    <name type="scientific">Acanthamoeba castellanii (strain ATCC 30010 / Neff)</name>
    <dbReference type="NCBI Taxonomy" id="1257118"/>
    <lineage>
        <taxon>Eukaryota</taxon>
        <taxon>Amoebozoa</taxon>
        <taxon>Discosea</taxon>
        <taxon>Longamoebia</taxon>
        <taxon>Centramoebida</taxon>
        <taxon>Acanthamoebidae</taxon>
        <taxon>Acanthamoeba</taxon>
    </lineage>
</organism>
<dbReference type="InterPro" id="IPR033646">
    <property type="entry name" value="CLU-central"/>
</dbReference>
<dbReference type="RefSeq" id="XP_004337090.1">
    <property type="nucleotide sequence ID" value="XM_004337042.1"/>
</dbReference>
<dbReference type="SMART" id="SM00367">
    <property type="entry name" value="LRR_CC"/>
    <property type="match status" value="7"/>
</dbReference>
<dbReference type="GeneID" id="14915721"/>
<protein>
    <recommendedName>
        <fullName evidence="2">Clu domain-containing protein</fullName>
    </recommendedName>
</protein>
<proteinExistence type="predicted"/>
<feature type="compositionally biased region" description="Basic and acidic residues" evidence="1">
    <location>
        <begin position="256"/>
        <end position="265"/>
    </location>
</feature>
<feature type="region of interest" description="Disordered" evidence="1">
    <location>
        <begin position="186"/>
        <end position="362"/>
    </location>
</feature>
<feature type="compositionally biased region" description="Basic and acidic residues" evidence="1">
    <location>
        <begin position="280"/>
        <end position="290"/>
    </location>
</feature>
<feature type="compositionally biased region" description="Acidic residues" evidence="1">
    <location>
        <begin position="266"/>
        <end position="279"/>
    </location>
</feature>
<feature type="compositionally biased region" description="Basic and acidic residues" evidence="1">
    <location>
        <begin position="71"/>
        <end position="81"/>
    </location>
</feature>
<evidence type="ECO:0000313" key="3">
    <source>
        <dbReference type="EMBL" id="ELR15077.1"/>
    </source>
</evidence>
<feature type="compositionally biased region" description="Acidic residues" evidence="1">
    <location>
        <begin position="345"/>
        <end position="358"/>
    </location>
</feature>
<dbReference type="InterPro" id="IPR025697">
    <property type="entry name" value="CLU_dom"/>
</dbReference>
<feature type="compositionally biased region" description="Low complexity" evidence="1">
    <location>
        <begin position="1659"/>
        <end position="1694"/>
    </location>
</feature>
<feature type="compositionally biased region" description="Low complexity" evidence="1">
    <location>
        <begin position="393"/>
        <end position="411"/>
    </location>
</feature>
<dbReference type="Pfam" id="PF13236">
    <property type="entry name" value="CLU"/>
    <property type="match status" value="1"/>
</dbReference>
<feature type="compositionally biased region" description="Basic residues" evidence="1">
    <location>
        <begin position="1559"/>
        <end position="1568"/>
    </location>
</feature>
<sequence>MSARAYDFMALRRQWAAIEEDTRTPAAVAASRGPTDAPSAPPRGQPHHQQQTEDKNEGEEEKKTKITTVDDETRRTEKAADEAEAQIVNDDLASGEDEDPASLGGIRGGGYGAPEQWIAEDEEIQNPSSGKMEQDDDDDGACAARGGGYGAVEGAAPGDAVDYRWSSVYEASDVFIASLQQSATLYKQKKKKEQAKGGVSEGEGEEVMEWFAKYYQPGEGSSSSAYEDDDQVHATITNNKKRSRRTKGKKKKKVATKKEEEQKGESEDDNDDENEPGEAGDERYKGKQLEMSDAYVDIDENIKAEREHRRQVRKEREEAEAEAEASADSSDDSSSGSGSGRSEQEASEADEGHEDGEDEVKYVLRAGMLVDRRKHHLLLGGEDPTTDDEDVDPLQAAAGDDSSSDSSADSSDSSDDEARQRRNRKKKDRWQRDWNEEWQTVLGLSDTRQRHAELARLSRDFVDTASKYGLIIISELFLPDAKKTIQPAAVGGIAGGQKYIVRGIFFKLAFDFKLGKYNSVWMYGGEKRSDEFAIKASGHELKSLIMMHRACIPDLHCPLMCTVDYRGFRLVCCSVLPISSSTLCYGSNDGGLTVLKKEAELSRKVEQACKWLHLKRHIVGNKEVALYGPGDLEGHKGKDGRFYVVDLARLFPAEAPRASESLRCIFYNLLRPELVRSNSVPLSSDAFSQWAKGDPESRVHNMEVLEATRRLHESVIPQLASELDRMLKPDNALQVNLSYEFHRRGVNMRHLGKVRKHATNEFTKEFLLTEMTARVFKNKLRQLLRDRMRRIKISYEEPYKVDSRPIAWLSFVASLLSAKFRMSFENDEDVRVLLQLNLYLLMRRFADKVGIVLSDRFWTHLQGYNKRFQPPLVVQPDLVQVNTRSKHMGITELAEAMVLYEDAEDIVLENPPEAHSLLLSAAETLRHVIASGYNDIAFHLTLAKTYHRLGQLTRNETITISGNRNQAVSNYLTLSAEAFDLCLSMPDLPASGHLYYGMLLCTMLKLPLALEQVKLALTKDASLLRETMQAVEKWMSTRGSYLDPVDQLLLASSLAKASVEVFPECAEALVLRGQLLCRTLTFRDYTLYGYVCYGDPNSQTNVKQEMLRQAAHHFDTALTVSEGCLDAIISRAVESANDTRQQEERAPSVAVLSLLARSSARLQEARAEYRRLCPTLFLLLNCSARLVPALAEIKEIRLEAYLAGCGSVSDWEEDEITAVLTLHPGLEKIHFASLTYKLTDVWVDEGLLKHADTLVSLTNLTVPYNTTMTHVTRLTRLRELSIIRARDQQLAAFAQLTSLRRLELGDSCDITKDDFALLCRNNPGLAHVGLTGCSNLDDDSLSALADHCGESLRSVDFRSQYSFTPAGLDYLFAKSPRLRVMRLGLHTAVWCAETFAHLPTAMEHVFFEDMDNAAVVLQALRDKALETLFGGGLCTQLTALGLRLNHRLSSDALTALAHVPALTHLDLADCTSIDDTAAASQHNKITGHKDRKDTIDKANKADDDDNDDDGEDNEGEATDLGDEGSGIYAIPASIYTKVTNRRRSVYHYNLDSIREMIHQHHQHQHHTTTKSDGDHDQPQPALPEENEARDGGKSEGKNEDGKGEGESDDVMQGTPVKIVFTAPSSPPVPTLNLNQDEGFLSPDAPKATPLPPPCHVSVSSTATSAFASSSPSTSTKTATSTTTESEAAAATTAARNWRRTVHDKRDKMLRMRVMDSKFAGQAKNVKRAFLWCEENVAPVTLVKVVKAQAFAKRFLARRLRKRLQIANELLVTEKHYVDILDLLVKVHLFVDHCTGLDADLLFNNLPPGLERLGSQQIVKRDQSLKVLAFACPKLTSLSLRGGAISDFGFKMLTSNPPCALAHLRVEDCYDISDVGLSYLTAGAPKLRVLEMTSAAKLSIKALHELCKRRPKLRLTPFPTMSAPMGRLLFSHDL</sequence>
<feature type="compositionally biased region" description="Basic and acidic residues" evidence="1">
    <location>
        <begin position="1586"/>
        <end position="1605"/>
    </location>
</feature>
<feature type="region of interest" description="Disordered" evidence="1">
    <location>
        <begin position="1559"/>
        <end position="1698"/>
    </location>
</feature>
<dbReference type="InterPro" id="IPR032675">
    <property type="entry name" value="LRR_dom_sf"/>
</dbReference>
<dbReference type="SUPFAM" id="SSF52047">
    <property type="entry name" value="RNI-like"/>
    <property type="match status" value="2"/>
</dbReference>
<feature type="region of interest" description="Disordered" evidence="1">
    <location>
        <begin position="379"/>
        <end position="430"/>
    </location>
</feature>
<feature type="compositionally biased region" description="Basic residues" evidence="1">
    <location>
        <begin position="239"/>
        <end position="255"/>
    </location>
</feature>
<dbReference type="EMBL" id="KB008036">
    <property type="protein sequence ID" value="ELR15077.1"/>
    <property type="molecule type" value="Genomic_DNA"/>
</dbReference>
<evidence type="ECO:0000256" key="1">
    <source>
        <dbReference type="SAM" id="MobiDB-lite"/>
    </source>
</evidence>
<dbReference type="Pfam" id="PF12807">
    <property type="entry name" value="eIF3_p135"/>
    <property type="match status" value="1"/>
</dbReference>
<feature type="compositionally biased region" description="Acidic residues" evidence="1">
    <location>
        <begin position="318"/>
        <end position="331"/>
    </location>
</feature>
<dbReference type="OrthoDB" id="626167at2759"/>
<dbReference type="GO" id="GO:0048312">
    <property type="term" value="P:intracellular distribution of mitochondria"/>
    <property type="evidence" value="ECO:0007669"/>
    <property type="project" value="TreeGrafter"/>
</dbReference>
<dbReference type="VEuPathDB" id="AmoebaDB:ACA1_215080"/>
<dbReference type="InterPro" id="IPR006553">
    <property type="entry name" value="Leu-rich_rpt_Cys-con_subtyp"/>
</dbReference>
<keyword evidence="4" id="KW-1185">Reference proteome</keyword>
<feature type="region of interest" description="Disordered" evidence="1">
    <location>
        <begin position="1479"/>
        <end position="1525"/>
    </location>
</feature>
<gene>
    <name evidence="3" type="ORF">ACA1_215080</name>
</gene>
<dbReference type="PANTHER" id="PTHR12601">
    <property type="entry name" value="EUKARYOTIC TRANSLATION INITIATION FACTOR 3 SUBUNIT EIF-3"/>
    <property type="match status" value="1"/>
</dbReference>
<dbReference type="KEGG" id="acan:ACA1_215080"/>
<dbReference type="GO" id="GO:0003729">
    <property type="term" value="F:mRNA binding"/>
    <property type="evidence" value="ECO:0007669"/>
    <property type="project" value="TreeGrafter"/>
</dbReference>